<dbReference type="Proteomes" id="UP000678499">
    <property type="component" value="Unassembled WGS sequence"/>
</dbReference>
<dbReference type="OrthoDB" id="2423195at2759"/>
<sequence length="83" mass="9485">MEKKQLDGIQADNICNRIDLLGALASLILDLNPSFYTSWLDSRLRKVARSVISRKDKLNGSDLEAVSAEIQRFRFFILLDAMR</sequence>
<name>A0A7R9C0T7_9CRUS</name>
<accession>A0A7R9C0T7</accession>
<dbReference type="EMBL" id="CAJPEX010012218">
    <property type="protein sequence ID" value="CAG0925325.1"/>
    <property type="molecule type" value="Genomic_DNA"/>
</dbReference>
<feature type="non-terminal residue" evidence="1">
    <location>
        <position position="83"/>
    </location>
</feature>
<reference evidence="1" key="1">
    <citation type="submission" date="2020-11" db="EMBL/GenBank/DDBJ databases">
        <authorList>
            <person name="Tran Van P."/>
        </authorList>
    </citation>
    <scope>NUCLEOTIDE SEQUENCE</scope>
</reference>
<gene>
    <name evidence="1" type="ORF">NMOB1V02_LOCUS12775</name>
</gene>
<organism evidence="1">
    <name type="scientific">Notodromas monacha</name>
    <dbReference type="NCBI Taxonomy" id="399045"/>
    <lineage>
        <taxon>Eukaryota</taxon>
        <taxon>Metazoa</taxon>
        <taxon>Ecdysozoa</taxon>
        <taxon>Arthropoda</taxon>
        <taxon>Crustacea</taxon>
        <taxon>Oligostraca</taxon>
        <taxon>Ostracoda</taxon>
        <taxon>Podocopa</taxon>
        <taxon>Podocopida</taxon>
        <taxon>Cypridocopina</taxon>
        <taxon>Cypridoidea</taxon>
        <taxon>Cyprididae</taxon>
        <taxon>Notodromas</taxon>
    </lineage>
</organism>
<evidence type="ECO:0000313" key="2">
    <source>
        <dbReference type="Proteomes" id="UP000678499"/>
    </source>
</evidence>
<dbReference type="EMBL" id="OA894255">
    <property type="protein sequence ID" value="CAD7285173.1"/>
    <property type="molecule type" value="Genomic_DNA"/>
</dbReference>
<keyword evidence="2" id="KW-1185">Reference proteome</keyword>
<evidence type="ECO:0000313" key="1">
    <source>
        <dbReference type="EMBL" id="CAD7285173.1"/>
    </source>
</evidence>
<protein>
    <submittedName>
        <fullName evidence="1">Uncharacterized protein</fullName>
    </submittedName>
</protein>
<proteinExistence type="predicted"/>
<dbReference type="AlphaFoldDB" id="A0A7R9C0T7"/>